<dbReference type="GO" id="GO:0009636">
    <property type="term" value="P:response to toxic substance"/>
    <property type="evidence" value="ECO:0007669"/>
    <property type="project" value="TreeGrafter"/>
</dbReference>
<evidence type="ECO:0000259" key="2">
    <source>
        <dbReference type="Pfam" id="PF07853"/>
    </source>
</evidence>
<dbReference type="PANTHER" id="PTHR37810:SF5">
    <property type="entry name" value="IMMUNITY PROTEIN SDPI"/>
    <property type="match status" value="1"/>
</dbReference>
<accession>A0A9D1WXP7</accession>
<dbReference type="EMBL" id="DXEM01000035">
    <property type="protein sequence ID" value="HIX68842.1"/>
    <property type="molecule type" value="Genomic_DNA"/>
</dbReference>
<feature type="transmembrane region" description="Helical" evidence="1">
    <location>
        <begin position="187"/>
        <end position="207"/>
    </location>
</feature>
<dbReference type="Proteomes" id="UP000886721">
    <property type="component" value="Unassembled WGS sequence"/>
</dbReference>
<organism evidence="3 4">
    <name type="scientific">Candidatus Anaerostipes excrementavium</name>
    <dbReference type="NCBI Taxonomy" id="2838463"/>
    <lineage>
        <taxon>Bacteria</taxon>
        <taxon>Bacillati</taxon>
        <taxon>Bacillota</taxon>
        <taxon>Clostridia</taxon>
        <taxon>Lachnospirales</taxon>
        <taxon>Lachnospiraceae</taxon>
        <taxon>Anaerostipes</taxon>
    </lineage>
</organism>
<gene>
    <name evidence="3" type="ORF">H9735_12075</name>
</gene>
<reference evidence="3" key="1">
    <citation type="journal article" date="2021" name="PeerJ">
        <title>Extensive microbial diversity within the chicken gut microbiome revealed by metagenomics and culture.</title>
        <authorList>
            <person name="Gilroy R."/>
            <person name="Ravi A."/>
            <person name="Getino M."/>
            <person name="Pursley I."/>
            <person name="Horton D.L."/>
            <person name="Alikhan N.F."/>
            <person name="Baker D."/>
            <person name="Gharbi K."/>
            <person name="Hall N."/>
            <person name="Watson M."/>
            <person name="Adriaenssens E.M."/>
            <person name="Foster-Nyarko E."/>
            <person name="Jarju S."/>
            <person name="Secka A."/>
            <person name="Antonio M."/>
            <person name="Oren A."/>
            <person name="Chaudhuri R.R."/>
            <person name="La Ragione R."/>
            <person name="Hildebrand F."/>
            <person name="Pallen M.J."/>
        </authorList>
    </citation>
    <scope>NUCLEOTIDE SEQUENCE</scope>
    <source>
        <strain evidence="3">CHK191-13928</strain>
    </source>
</reference>
<feature type="transmembrane region" description="Helical" evidence="1">
    <location>
        <begin position="89"/>
        <end position="107"/>
    </location>
</feature>
<evidence type="ECO:0000256" key="1">
    <source>
        <dbReference type="SAM" id="Phobius"/>
    </source>
</evidence>
<feature type="transmembrane region" description="Helical" evidence="1">
    <location>
        <begin position="49"/>
        <end position="68"/>
    </location>
</feature>
<dbReference type="InterPro" id="IPR012867">
    <property type="entry name" value="DUF1648"/>
</dbReference>
<name>A0A9D1WXP7_9FIRM</name>
<dbReference type="PIRSF" id="PIRSF038959">
    <property type="entry name" value="SdpI"/>
    <property type="match status" value="1"/>
</dbReference>
<dbReference type="PANTHER" id="PTHR37810">
    <property type="entry name" value="IMMUNITY PROTEIN SDPI"/>
    <property type="match status" value="1"/>
</dbReference>
<dbReference type="InterPro" id="IPR025962">
    <property type="entry name" value="SdpI/YhfL"/>
</dbReference>
<reference evidence="3" key="2">
    <citation type="submission" date="2021-04" db="EMBL/GenBank/DDBJ databases">
        <authorList>
            <person name="Gilroy R."/>
        </authorList>
    </citation>
    <scope>NUCLEOTIDE SEQUENCE</scope>
    <source>
        <strain evidence="3">CHK191-13928</strain>
    </source>
</reference>
<proteinExistence type="predicted"/>
<protein>
    <submittedName>
        <fullName evidence="3">SdpI family protein</fullName>
    </submittedName>
</protein>
<dbReference type="Pfam" id="PF13630">
    <property type="entry name" value="SdpI"/>
    <property type="match status" value="1"/>
</dbReference>
<sequence length="215" mass="23919">MTNILKKNKTCLVIFLLSFILAAAAYPFLEDSIPIHWNASGEIDGYGNKLWIFMEPAFILLLTILMEITRKVDPKQSSYTKFEGSFDGLKTAIALLLLAVQILTIAVCFGAKVQIATVLPLLVGILFCYIGNMMPKIKHNYFVGIKTPWTLNDPEVWFRTHRFAGKIWFVGGIFIAFTSFLPGAAKFAAILGAAIALAIVPMIYSYLISKKEKDS</sequence>
<feature type="transmembrane region" description="Helical" evidence="1">
    <location>
        <begin position="163"/>
        <end position="181"/>
    </location>
</feature>
<feature type="transmembrane region" description="Helical" evidence="1">
    <location>
        <begin position="113"/>
        <end position="131"/>
    </location>
</feature>
<keyword evidence="1" id="KW-0472">Membrane</keyword>
<keyword evidence="1" id="KW-1133">Transmembrane helix</keyword>
<dbReference type="AlphaFoldDB" id="A0A9D1WXP7"/>
<keyword evidence="1" id="KW-0812">Transmembrane</keyword>
<dbReference type="Pfam" id="PF07853">
    <property type="entry name" value="DUF1648"/>
    <property type="match status" value="1"/>
</dbReference>
<evidence type="ECO:0000313" key="4">
    <source>
        <dbReference type="Proteomes" id="UP000886721"/>
    </source>
</evidence>
<feature type="domain" description="DUF1648" evidence="2">
    <location>
        <begin position="13"/>
        <end position="59"/>
    </location>
</feature>
<evidence type="ECO:0000313" key="3">
    <source>
        <dbReference type="EMBL" id="HIX68842.1"/>
    </source>
</evidence>
<comment type="caution">
    <text evidence="3">The sequence shown here is derived from an EMBL/GenBank/DDBJ whole genome shotgun (WGS) entry which is preliminary data.</text>
</comment>
<dbReference type="InterPro" id="IPR026272">
    <property type="entry name" value="SdpI"/>
</dbReference>